<sequence length="144" mass="15392">MRTDLSTRQAKLKWVIVMDADLPAGRQANAAACIAAGVGRHRPQLLGADAEDADGYRHPGLPWAGCSILAADTATLSALRAKAAEKADVLVVDMPENAQNVRVYDQYLEQIAGTKAADLTYCAVSLLGPRNRVDKLVGKLPLLR</sequence>
<dbReference type="SUPFAM" id="SSF102462">
    <property type="entry name" value="Peptidyl-tRNA hydrolase II"/>
    <property type="match status" value="1"/>
</dbReference>
<evidence type="ECO:0000313" key="1">
    <source>
        <dbReference type="EMBL" id="KOG87299.1"/>
    </source>
</evidence>
<proteinExistence type="predicted"/>
<dbReference type="EMBL" id="LGUT01002317">
    <property type="protein sequence ID" value="KOG87299.1"/>
    <property type="molecule type" value="Genomic_DNA"/>
</dbReference>
<dbReference type="PIRSF" id="PIRSF033736">
    <property type="entry name" value="UCP033763"/>
    <property type="match status" value="1"/>
</dbReference>
<evidence type="ECO:0008006" key="3">
    <source>
        <dbReference type="Google" id="ProtNLM"/>
    </source>
</evidence>
<dbReference type="Gene3D" id="3.40.1490.10">
    <property type="entry name" value="Bit1"/>
    <property type="match status" value="1"/>
</dbReference>
<name>A0ABR5J1P5_9ACTN</name>
<organism evidence="1 2">
    <name type="scientific">Streptomyces varsoviensis</name>
    <dbReference type="NCBI Taxonomy" id="67373"/>
    <lineage>
        <taxon>Bacteria</taxon>
        <taxon>Bacillati</taxon>
        <taxon>Actinomycetota</taxon>
        <taxon>Actinomycetes</taxon>
        <taxon>Kitasatosporales</taxon>
        <taxon>Streptomycetaceae</taxon>
        <taxon>Streptomyces</taxon>
    </lineage>
</organism>
<dbReference type="InterPro" id="IPR023476">
    <property type="entry name" value="Pep_tRNA_hydro_II_dom_sf"/>
</dbReference>
<comment type="caution">
    <text evidence="1">The sequence shown here is derived from an EMBL/GenBank/DDBJ whole genome shotgun (WGS) entry which is preliminary data.</text>
</comment>
<dbReference type="Proteomes" id="UP000037020">
    <property type="component" value="Unassembled WGS sequence"/>
</dbReference>
<evidence type="ECO:0000313" key="2">
    <source>
        <dbReference type="Proteomes" id="UP000037020"/>
    </source>
</evidence>
<dbReference type="Pfam" id="PF09391">
    <property type="entry name" value="DUF2000"/>
    <property type="match status" value="1"/>
</dbReference>
<dbReference type="InterPro" id="IPR017021">
    <property type="entry name" value="UCP033763"/>
</dbReference>
<keyword evidence="2" id="KW-1185">Reference proteome</keyword>
<reference evidence="1 2" key="1">
    <citation type="submission" date="2015-07" db="EMBL/GenBank/DDBJ databases">
        <authorList>
            <person name="Ju K.-S."/>
            <person name="Doroghazi J.R."/>
            <person name="Metcalf W.W."/>
        </authorList>
    </citation>
    <scope>NUCLEOTIDE SEQUENCE [LARGE SCALE GENOMIC DNA]</scope>
    <source>
        <strain evidence="1 2">NRRL B-3589</strain>
    </source>
</reference>
<dbReference type="InterPro" id="IPR018988">
    <property type="entry name" value="DUF2000"/>
</dbReference>
<protein>
    <recommendedName>
        <fullName evidence="3">DUF2000 domain-containing protein</fullName>
    </recommendedName>
</protein>
<gene>
    <name evidence="1" type="ORF">ADK38_26215</name>
</gene>
<accession>A0ABR5J1P5</accession>